<name>A0A6A5Y6L3_9PLEO</name>
<proteinExistence type="predicted"/>
<feature type="transmembrane region" description="Helical" evidence="1">
    <location>
        <begin position="62"/>
        <end position="84"/>
    </location>
</feature>
<evidence type="ECO:0000313" key="2">
    <source>
        <dbReference type="EMBL" id="KAF2020204.1"/>
    </source>
</evidence>
<accession>A0A6A5Y6L3</accession>
<keyword evidence="1" id="KW-1133">Transmembrane helix</keyword>
<dbReference type="AlphaFoldDB" id="A0A6A5Y6L3"/>
<reference evidence="2" key="1">
    <citation type="journal article" date="2020" name="Stud. Mycol.">
        <title>101 Dothideomycetes genomes: a test case for predicting lifestyles and emergence of pathogens.</title>
        <authorList>
            <person name="Haridas S."/>
            <person name="Albert R."/>
            <person name="Binder M."/>
            <person name="Bloem J."/>
            <person name="Labutti K."/>
            <person name="Salamov A."/>
            <person name="Andreopoulos B."/>
            <person name="Baker S."/>
            <person name="Barry K."/>
            <person name="Bills G."/>
            <person name="Bluhm B."/>
            <person name="Cannon C."/>
            <person name="Castanera R."/>
            <person name="Culley D."/>
            <person name="Daum C."/>
            <person name="Ezra D."/>
            <person name="Gonzalez J."/>
            <person name="Henrissat B."/>
            <person name="Kuo A."/>
            <person name="Liang C."/>
            <person name="Lipzen A."/>
            <person name="Lutzoni F."/>
            <person name="Magnuson J."/>
            <person name="Mondo S."/>
            <person name="Nolan M."/>
            <person name="Ohm R."/>
            <person name="Pangilinan J."/>
            <person name="Park H.-J."/>
            <person name="Ramirez L."/>
            <person name="Alfaro M."/>
            <person name="Sun H."/>
            <person name="Tritt A."/>
            <person name="Yoshinaga Y."/>
            <person name="Zwiers L.-H."/>
            <person name="Turgeon B."/>
            <person name="Goodwin S."/>
            <person name="Spatafora J."/>
            <person name="Crous P."/>
            <person name="Grigoriev I."/>
        </authorList>
    </citation>
    <scope>NUCLEOTIDE SEQUENCE</scope>
    <source>
        <strain evidence="2">CBS 175.79</strain>
    </source>
</reference>
<keyword evidence="3" id="KW-1185">Reference proteome</keyword>
<sequence>MSSIVSALSDLVKSLIEVVYSFIETAAHLVQHTLNFALNFFSSVINVFVEFFKGLIDLAGGIASFVLGNVVILLVLGAAFFGFLQYQRNQGNTVKVGNKKLN</sequence>
<evidence type="ECO:0000313" key="3">
    <source>
        <dbReference type="Proteomes" id="UP000799778"/>
    </source>
</evidence>
<dbReference type="OrthoDB" id="2561686at2759"/>
<dbReference type="Proteomes" id="UP000799778">
    <property type="component" value="Unassembled WGS sequence"/>
</dbReference>
<keyword evidence="1" id="KW-0812">Transmembrane</keyword>
<protein>
    <submittedName>
        <fullName evidence="2">Uncharacterized protein</fullName>
    </submittedName>
</protein>
<keyword evidence="1" id="KW-0472">Membrane</keyword>
<organism evidence="2 3">
    <name type="scientific">Aaosphaeria arxii CBS 175.79</name>
    <dbReference type="NCBI Taxonomy" id="1450172"/>
    <lineage>
        <taxon>Eukaryota</taxon>
        <taxon>Fungi</taxon>
        <taxon>Dikarya</taxon>
        <taxon>Ascomycota</taxon>
        <taxon>Pezizomycotina</taxon>
        <taxon>Dothideomycetes</taxon>
        <taxon>Pleosporomycetidae</taxon>
        <taxon>Pleosporales</taxon>
        <taxon>Pleosporales incertae sedis</taxon>
        <taxon>Aaosphaeria</taxon>
    </lineage>
</organism>
<dbReference type="RefSeq" id="XP_033388543.1">
    <property type="nucleotide sequence ID" value="XM_033533678.1"/>
</dbReference>
<dbReference type="GeneID" id="54291075"/>
<gene>
    <name evidence="2" type="ORF">BU24DRAFT_490011</name>
</gene>
<evidence type="ECO:0000256" key="1">
    <source>
        <dbReference type="SAM" id="Phobius"/>
    </source>
</evidence>
<dbReference type="EMBL" id="ML978067">
    <property type="protein sequence ID" value="KAF2020204.1"/>
    <property type="molecule type" value="Genomic_DNA"/>
</dbReference>